<dbReference type="AlphaFoldDB" id="A0A7W5BYW6"/>
<dbReference type="InterPro" id="IPR036390">
    <property type="entry name" value="WH_DNA-bd_sf"/>
</dbReference>
<keyword evidence="2" id="KW-0805">Transcription regulation</keyword>
<dbReference type="InterPro" id="IPR005119">
    <property type="entry name" value="LysR_subst-bd"/>
</dbReference>
<evidence type="ECO:0000256" key="3">
    <source>
        <dbReference type="ARBA" id="ARBA00023125"/>
    </source>
</evidence>
<dbReference type="Pfam" id="PF00126">
    <property type="entry name" value="HTH_1"/>
    <property type="match status" value="1"/>
</dbReference>
<dbReference type="Gene3D" id="3.40.190.290">
    <property type="match status" value="1"/>
</dbReference>
<dbReference type="GO" id="GO:0000976">
    <property type="term" value="F:transcription cis-regulatory region binding"/>
    <property type="evidence" value="ECO:0007669"/>
    <property type="project" value="TreeGrafter"/>
</dbReference>
<dbReference type="PROSITE" id="PS50931">
    <property type="entry name" value="HTH_LYSR"/>
    <property type="match status" value="1"/>
</dbReference>
<dbReference type="PRINTS" id="PR00039">
    <property type="entry name" value="HTHLYSR"/>
</dbReference>
<feature type="domain" description="HTH lysR-type" evidence="6">
    <location>
        <begin position="2"/>
        <end position="59"/>
    </location>
</feature>
<dbReference type="PANTHER" id="PTHR30126:SF99">
    <property type="entry name" value="TRANSCRIPTIONAL REGULATOR LYSR FAMILY"/>
    <property type="match status" value="1"/>
</dbReference>
<comment type="caution">
    <text evidence="7">The sequence shown here is derived from an EMBL/GenBank/DDBJ whole genome shotgun (WGS) entry which is preliminary data.</text>
</comment>
<organism evidence="7 8">
    <name type="scientific">Halomonas organivorans</name>
    <dbReference type="NCBI Taxonomy" id="257772"/>
    <lineage>
        <taxon>Bacteria</taxon>
        <taxon>Pseudomonadati</taxon>
        <taxon>Pseudomonadota</taxon>
        <taxon>Gammaproteobacteria</taxon>
        <taxon>Oceanospirillales</taxon>
        <taxon>Halomonadaceae</taxon>
        <taxon>Halomonas</taxon>
    </lineage>
</organism>
<accession>A0A7W5BYW6</accession>
<evidence type="ECO:0000256" key="4">
    <source>
        <dbReference type="ARBA" id="ARBA00023163"/>
    </source>
</evidence>
<evidence type="ECO:0000256" key="1">
    <source>
        <dbReference type="ARBA" id="ARBA00009437"/>
    </source>
</evidence>
<evidence type="ECO:0000259" key="6">
    <source>
        <dbReference type="PROSITE" id="PS50931"/>
    </source>
</evidence>
<evidence type="ECO:0000313" key="8">
    <source>
        <dbReference type="Proteomes" id="UP000525987"/>
    </source>
</evidence>
<dbReference type="FunFam" id="1.10.10.10:FF:000001">
    <property type="entry name" value="LysR family transcriptional regulator"/>
    <property type="match status" value="1"/>
</dbReference>
<feature type="compositionally biased region" description="Low complexity" evidence="5">
    <location>
        <begin position="298"/>
        <end position="313"/>
    </location>
</feature>
<dbReference type="Proteomes" id="UP000525987">
    <property type="component" value="Unassembled WGS sequence"/>
</dbReference>
<dbReference type="CDD" id="cd05466">
    <property type="entry name" value="PBP2_LTTR_substrate"/>
    <property type="match status" value="1"/>
</dbReference>
<dbReference type="GO" id="GO:0003700">
    <property type="term" value="F:DNA-binding transcription factor activity"/>
    <property type="evidence" value="ECO:0007669"/>
    <property type="project" value="InterPro"/>
</dbReference>
<sequence length="322" mass="36426">MFNAQYFRTFITLVETGSFTRTAQRLEMTQPGVSQHVRKLERYLGKSLIDRQGRRFVLTEAGRRAYDYALKLFAEHEQFRHSLDDESLDSGECRIASPGSVGLMFYPFILGQQQMHTGLTVSYSFAFNHEIVTDVLAGRHDLGIVTEAVRHPEIDCEAWHQESLCLVVPADFSGTGLADLMALGFIGYSDGVNRAGGMLRQNFPGEFRSMSHFPRQGFTNEVSMVLDAVARGLGFTVVSRLVLETSPWQRQVKELPLPNPVQETLYLISRRGMRMPRRYTRLLEAFREHRLHERYGHGEPSLGESGELGQGPLAQAREERAG</sequence>
<name>A0A7W5BYW6_9GAMM</name>
<proteinExistence type="inferred from homology"/>
<dbReference type="PANTHER" id="PTHR30126">
    <property type="entry name" value="HTH-TYPE TRANSCRIPTIONAL REGULATOR"/>
    <property type="match status" value="1"/>
</dbReference>
<dbReference type="InterPro" id="IPR036388">
    <property type="entry name" value="WH-like_DNA-bd_sf"/>
</dbReference>
<keyword evidence="4" id="KW-0804">Transcription</keyword>
<dbReference type="EMBL" id="JACHXM010000005">
    <property type="protein sequence ID" value="MBB3140743.1"/>
    <property type="molecule type" value="Genomic_DNA"/>
</dbReference>
<dbReference type="RefSeq" id="WP_183387129.1">
    <property type="nucleotide sequence ID" value="NZ_JACHXM010000005.1"/>
</dbReference>
<feature type="region of interest" description="Disordered" evidence="5">
    <location>
        <begin position="294"/>
        <end position="322"/>
    </location>
</feature>
<dbReference type="InterPro" id="IPR000847">
    <property type="entry name" value="LysR_HTH_N"/>
</dbReference>
<keyword evidence="3 7" id="KW-0238">DNA-binding</keyword>
<reference evidence="7 8" key="1">
    <citation type="submission" date="2020-08" db="EMBL/GenBank/DDBJ databases">
        <title>Genomic Encyclopedia of Type Strains, Phase III (KMG-III): the genomes of soil and plant-associated and newly described type strains.</title>
        <authorList>
            <person name="Whitman W."/>
        </authorList>
    </citation>
    <scope>NUCLEOTIDE SEQUENCE [LARGE SCALE GENOMIC DNA]</scope>
    <source>
        <strain evidence="7 8">CECT 5995</strain>
    </source>
</reference>
<evidence type="ECO:0000256" key="2">
    <source>
        <dbReference type="ARBA" id="ARBA00023015"/>
    </source>
</evidence>
<dbReference type="SUPFAM" id="SSF53850">
    <property type="entry name" value="Periplasmic binding protein-like II"/>
    <property type="match status" value="1"/>
</dbReference>
<evidence type="ECO:0000313" key="7">
    <source>
        <dbReference type="EMBL" id="MBB3140743.1"/>
    </source>
</evidence>
<dbReference type="Gene3D" id="1.10.10.10">
    <property type="entry name" value="Winged helix-like DNA-binding domain superfamily/Winged helix DNA-binding domain"/>
    <property type="match status" value="1"/>
</dbReference>
<keyword evidence="8" id="KW-1185">Reference proteome</keyword>
<comment type="similarity">
    <text evidence="1">Belongs to the LysR transcriptional regulatory family.</text>
</comment>
<evidence type="ECO:0000256" key="5">
    <source>
        <dbReference type="SAM" id="MobiDB-lite"/>
    </source>
</evidence>
<dbReference type="Pfam" id="PF03466">
    <property type="entry name" value="LysR_substrate"/>
    <property type="match status" value="1"/>
</dbReference>
<protein>
    <submittedName>
        <fullName evidence="7">DNA-binding transcriptional LysR family regulator</fullName>
    </submittedName>
</protein>
<dbReference type="SUPFAM" id="SSF46785">
    <property type="entry name" value="Winged helix' DNA-binding domain"/>
    <property type="match status" value="1"/>
</dbReference>
<gene>
    <name evidence="7" type="ORF">FHR96_001608</name>
</gene>